<dbReference type="Pfam" id="PF11213">
    <property type="entry name" value="DUF3006"/>
    <property type="match status" value="1"/>
</dbReference>
<proteinExistence type="predicted"/>
<dbReference type="Proteomes" id="UP000287156">
    <property type="component" value="Unassembled WGS sequence"/>
</dbReference>
<reference evidence="1" key="1">
    <citation type="submission" date="2018-12" db="EMBL/GenBank/DDBJ databases">
        <authorList>
            <person name="Sun L."/>
            <person name="Chen Z."/>
        </authorList>
    </citation>
    <scope>NUCLEOTIDE SEQUENCE [LARGE SCALE GENOMIC DNA]</scope>
    <source>
        <strain evidence="1">3-2-2</strain>
    </source>
</reference>
<accession>A0A429Y750</accession>
<protein>
    <submittedName>
        <fullName evidence="1">DUF3006 domain-containing protein</fullName>
    </submittedName>
</protein>
<comment type="caution">
    <text evidence="1">The sequence shown here is derived from an EMBL/GenBank/DDBJ whole genome shotgun (WGS) entry which is preliminary data.</text>
</comment>
<evidence type="ECO:0000313" key="1">
    <source>
        <dbReference type="EMBL" id="RST77218.1"/>
    </source>
</evidence>
<sequence>MKGIIDRFEGGWVVVEINGETKDFKKSIFPEEAAVGDVVQIKGSQVTVLKEETEKLRKEIEDLMDEVWED</sequence>
<dbReference type="RefSeq" id="WP_126047006.1">
    <property type="nucleotide sequence ID" value="NZ_QYTV02000001.1"/>
</dbReference>
<dbReference type="InterPro" id="IPR021377">
    <property type="entry name" value="DUF3006"/>
</dbReference>
<name>A0A429Y750_9BACI</name>
<dbReference type="EMBL" id="QYTV02000001">
    <property type="protein sequence ID" value="RST77218.1"/>
    <property type="molecule type" value="Genomic_DNA"/>
</dbReference>
<dbReference type="AlphaFoldDB" id="A0A429Y750"/>
<gene>
    <name evidence="1" type="ORF">D4T97_001605</name>
</gene>
<organism evidence="1 2">
    <name type="scientific">Siminovitchia acidinfaciens</name>
    <dbReference type="NCBI Taxonomy" id="2321395"/>
    <lineage>
        <taxon>Bacteria</taxon>
        <taxon>Bacillati</taxon>
        <taxon>Bacillota</taxon>
        <taxon>Bacilli</taxon>
        <taxon>Bacillales</taxon>
        <taxon>Bacillaceae</taxon>
        <taxon>Siminovitchia</taxon>
    </lineage>
</organism>
<evidence type="ECO:0000313" key="2">
    <source>
        <dbReference type="Proteomes" id="UP000287156"/>
    </source>
</evidence>
<dbReference type="OrthoDB" id="164847at2"/>
<keyword evidence="2" id="KW-1185">Reference proteome</keyword>